<dbReference type="SUPFAM" id="SSF55729">
    <property type="entry name" value="Acyl-CoA N-acyltransferases (Nat)"/>
    <property type="match status" value="1"/>
</dbReference>
<evidence type="ECO:0000313" key="2">
    <source>
        <dbReference type="EMBL" id="RHW34458.1"/>
    </source>
</evidence>
<name>A0A417YMG5_9BACI</name>
<dbReference type="Proteomes" id="UP000285456">
    <property type="component" value="Unassembled WGS sequence"/>
</dbReference>
<accession>A0A417YMG5</accession>
<gene>
    <name evidence="2" type="ORF">D1B32_04645</name>
</gene>
<dbReference type="EMBL" id="QWEH01000002">
    <property type="protein sequence ID" value="RHW34458.1"/>
    <property type="molecule type" value="Genomic_DNA"/>
</dbReference>
<dbReference type="InterPro" id="IPR039143">
    <property type="entry name" value="GNPNAT1-like"/>
</dbReference>
<dbReference type="Gene3D" id="3.40.630.30">
    <property type="match status" value="1"/>
</dbReference>
<proteinExistence type="predicted"/>
<reference evidence="2 3" key="1">
    <citation type="journal article" date="2007" name="Int. J. Syst. Evol. Microbiol.">
        <title>Oceanobacillus profundus sp. nov., isolated from a deep-sea sediment core.</title>
        <authorList>
            <person name="Kim Y.G."/>
            <person name="Choi D.H."/>
            <person name="Hyun S."/>
            <person name="Cho B.C."/>
        </authorList>
    </citation>
    <scope>NUCLEOTIDE SEQUENCE [LARGE SCALE GENOMIC DNA]</scope>
    <source>
        <strain evidence="2 3">DSM 18246</strain>
    </source>
</reference>
<dbReference type="AlphaFoldDB" id="A0A417YMG5"/>
<dbReference type="GO" id="GO:0004343">
    <property type="term" value="F:glucosamine 6-phosphate N-acetyltransferase activity"/>
    <property type="evidence" value="ECO:0007669"/>
    <property type="project" value="TreeGrafter"/>
</dbReference>
<keyword evidence="3" id="KW-1185">Reference proteome</keyword>
<dbReference type="CDD" id="cd04301">
    <property type="entry name" value="NAT_SF"/>
    <property type="match status" value="1"/>
</dbReference>
<keyword evidence="2" id="KW-0808">Transferase</keyword>
<dbReference type="InterPro" id="IPR000182">
    <property type="entry name" value="GNAT_dom"/>
</dbReference>
<evidence type="ECO:0000313" key="3">
    <source>
        <dbReference type="Proteomes" id="UP000285456"/>
    </source>
</evidence>
<comment type="caution">
    <text evidence="2">The sequence shown here is derived from an EMBL/GenBank/DDBJ whole genome shotgun (WGS) entry which is preliminary data.</text>
</comment>
<dbReference type="Pfam" id="PF13673">
    <property type="entry name" value="Acetyltransf_10"/>
    <property type="match status" value="1"/>
</dbReference>
<dbReference type="InterPro" id="IPR016181">
    <property type="entry name" value="Acyl_CoA_acyltransferase"/>
</dbReference>
<dbReference type="PANTHER" id="PTHR13355:SF11">
    <property type="entry name" value="GLUCOSAMINE 6-PHOSPHATE N-ACETYLTRANSFERASE"/>
    <property type="match status" value="1"/>
</dbReference>
<dbReference type="RefSeq" id="WP_095309461.1">
    <property type="nucleotide sequence ID" value="NZ_JAMAWL010000009.1"/>
</dbReference>
<dbReference type="PANTHER" id="PTHR13355">
    <property type="entry name" value="GLUCOSAMINE 6-PHOSPHATE N-ACETYLTRANSFERASE"/>
    <property type="match status" value="1"/>
</dbReference>
<sequence>MNLKTVETKEELQDAYHVRMEVFVDEQNVPPEEEIDEFEKIATHFVMYDQDKPIAASRLRFVDEYGKLERICVVKNYRGKSCGKQLIDAMEKAIAQKGYQKAKLNAQTHAEDFYKKLEYKTVSGEFLDAGIPHITMVKEL</sequence>
<feature type="domain" description="N-acetyltransferase" evidence="1">
    <location>
        <begin position="1"/>
        <end position="140"/>
    </location>
</feature>
<evidence type="ECO:0000259" key="1">
    <source>
        <dbReference type="PROSITE" id="PS51186"/>
    </source>
</evidence>
<dbReference type="OrthoDB" id="9796171at2"/>
<dbReference type="PROSITE" id="PS51186">
    <property type="entry name" value="GNAT"/>
    <property type="match status" value="1"/>
</dbReference>
<protein>
    <submittedName>
        <fullName evidence="2">GNAT family N-acetyltransferase</fullName>
    </submittedName>
</protein>
<organism evidence="2 3">
    <name type="scientific">Oceanobacillus profundus</name>
    <dbReference type="NCBI Taxonomy" id="372463"/>
    <lineage>
        <taxon>Bacteria</taxon>
        <taxon>Bacillati</taxon>
        <taxon>Bacillota</taxon>
        <taxon>Bacilli</taxon>
        <taxon>Bacillales</taxon>
        <taxon>Bacillaceae</taxon>
        <taxon>Oceanobacillus</taxon>
    </lineage>
</organism>